<comment type="caution">
    <text evidence="11">The sequence shown here is derived from an EMBL/GenBank/DDBJ whole genome shotgun (WGS) entry which is preliminary data.</text>
</comment>
<dbReference type="GO" id="GO:0019005">
    <property type="term" value="C:SCF ubiquitin ligase complex"/>
    <property type="evidence" value="ECO:0007669"/>
    <property type="project" value="UniProtKB-ARBA"/>
</dbReference>
<dbReference type="InterPro" id="IPR001373">
    <property type="entry name" value="Cullin_N"/>
</dbReference>
<evidence type="ECO:0000256" key="4">
    <source>
        <dbReference type="ARBA" id="ARBA00022499"/>
    </source>
</evidence>
<accession>A0A9Q0MGJ1</accession>
<dbReference type="Pfam" id="PF26557">
    <property type="entry name" value="Cullin_AB"/>
    <property type="match status" value="1"/>
</dbReference>
<feature type="domain" description="Cullin family profile" evidence="10">
    <location>
        <begin position="420"/>
        <end position="648"/>
    </location>
</feature>
<evidence type="ECO:0000256" key="2">
    <source>
        <dbReference type="ARBA" id="ARBA00006019"/>
    </source>
</evidence>
<evidence type="ECO:0000313" key="12">
    <source>
        <dbReference type="Proteomes" id="UP001142055"/>
    </source>
</evidence>
<evidence type="ECO:0000256" key="8">
    <source>
        <dbReference type="PROSITE-ProRule" id="PRU00330"/>
    </source>
</evidence>
<dbReference type="FunFam" id="1.20.1310.10:FF:000011">
    <property type="entry name" value="Cullin 1"/>
    <property type="match status" value="1"/>
</dbReference>
<name>A0A9Q0MGJ1_BLOTA</name>
<dbReference type="FunFam" id="1.20.1310.10:FF:000007">
    <property type="entry name" value="Cullin 1"/>
    <property type="match status" value="1"/>
</dbReference>
<evidence type="ECO:0000259" key="10">
    <source>
        <dbReference type="PROSITE" id="PS50069"/>
    </source>
</evidence>
<dbReference type="OrthoDB" id="6420974at2759"/>
<evidence type="ECO:0000256" key="1">
    <source>
        <dbReference type="ARBA" id="ARBA00004906"/>
    </source>
</evidence>
<dbReference type="PROSITE" id="PS01256">
    <property type="entry name" value="CULLIN_1"/>
    <property type="match status" value="1"/>
</dbReference>
<dbReference type="InterPro" id="IPR019559">
    <property type="entry name" value="Cullin_neddylation_domain"/>
</dbReference>
<reference evidence="11" key="1">
    <citation type="submission" date="2022-12" db="EMBL/GenBank/DDBJ databases">
        <title>Genome assemblies of Blomia tropicalis.</title>
        <authorList>
            <person name="Cui Y."/>
        </authorList>
    </citation>
    <scope>NUCLEOTIDE SEQUENCE</scope>
    <source>
        <tissue evidence="11">Adult mites</tissue>
    </source>
</reference>
<dbReference type="InterPro" id="IPR036317">
    <property type="entry name" value="Cullin_homology_sf"/>
</dbReference>
<proteinExistence type="inferred from homology"/>
<dbReference type="OMA" id="IREWDRY"/>
<sequence>MSSPPLNQNTYIVTKIAELDTIWDDLQNGVEQVFRKKNENMSKYRYMELYSHVYNYCTSVQSSSIGMSSSYSKSCRKSASANNGAQFVGFELYKRLDSFLKEYLKRVLQHGFDLADEEVLRFFTQNWDDYQFSSRVLNGICSYLNRHWVKRECDEGRKDIYEIYQLALVNWREVLFHKLNTQVTNGVLKLIEKERNGETINTSLISGVISCYVELGINENDGLKGPNLSVYHEAFELKFFAETERFYKLESENFLANNSVTEYMKKAEHRINEENRRIMFYLHKTTLGQLMKTCEKVLIEDHLEKFHHEFQNLLNDDKNDDLSRMYQLVLRIPNGCDELKNRLEAHVFNQGISAIDKCCETANQDPKNYVNTILAVHKKFSSMVSESFSNDPGFVAALDKACGKFINNNSVTKMFNSSSKSPELLAKFCDLLLKKTSKIHEEVELEDTLNQVMIVFKYIEDKDVFQKFYSKMLAKRLVQHMSASDDAEASMISKLKHSCGFEYTSKLQRMFQDIGVSKDLNELFKKHVAESSEPLEIDFSIQVLSSGSWPFQQAFSFVLPSELEKCVERFTDFYSAQHSGRKLHWLYNMSKGELVTNCFKNRYTLQASTHQMAVLLQFNQVEHITVQQLFETTQIKMDMLVQVLLILLKTKLLVLSNDDSVLGFDNATYSKEEVLPLTNESAGDEFTLYPYSRLTFYSNYKNKKFRVNINVPVKTEMKKDQEKTHKHIEEDRKLVIQAAIVRIMKMRRTINHQHLLAEVFNQISTRFKPNIVVIKKCIDILIEKEYLERSDMFKDSYNYLA</sequence>
<keyword evidence="6" id="KW-0832">Ubl conjugation</keyword>
<dbReference type="SMART" id="SM00182">
    <property type="entry name" value="CULLIN"/>
    <property type="match status" value="1"/>
</dbReference>
<dbReference type="InterPro" id="IPR036390">
    <property type="entry name" value="WH_DNA-bd_sf"/>
</dbReference>
<dbReference type="Gene3D" id="4.10.1030.10">
    <property type="entry name" value="Ring Box Chain A, domain 5"/>
    <property type="match status" value="1"/>
</dbReference>
<dbReference type="SUPFAM" id="SSF46785">
    <property type="entry name" value="Winged helix' DNA-binding domain"/>
    <property type="match status" value="1"/>
</dbReference>
<protein>
    <recommendedName>
        <fullName evidence="7">Cullin-1</fullName>
    </recommendedName>
</protein>
<keyword evidence="3" id="KW-0488">Methylation</keyword>
<dbReference type="GO" id="GO:0031625">
    <property type="term" value="F:ubiquitin protein ligase binding"/>
    <property type="evidence" value="ECO:0007669"/>
    <property type="project" value="InterPro"/>
</dbReference>
<dbReference type="InterPro" id="IPR016159">
    <property type="entry name" value="Cullin_repeat-like_dom_sf"/>
</dbReference>
<dbReference type="InterPro" id="IPR059120">
    <property type="entry name" value="Cullin-like_AB"/>
</dbReference>
<dbReference type="InterPro" id="IPR016157">
    <property type="entry name" value="Cullin_CS"/>
</dbReference>
<dbReference type="AlphaFoldDB" id="A0A9Q0MGJ1"/>
<dbReference type="GO" id="GO:0031146">
    <property type="term" value="P:SCF-dependent proteasomal ubiquitin-dependent protein catabolic process"/>
    <property type="evidence" value="ECO:0007669"/>
    <property type="project" value="UniProtKB-ARBA"/>
</dbReference>
<dbReference type="FunFam" id="4.10.1030.10:FF:000001">
    <property type="entry name" value="Putative Cullin-1"/>
    <property type="match status" value="1"/>
</dbReference>
<keyword evidence="5" id="KW-0833">Ubl conjugation pathway</keyword>
<comment type="pathway">
    <text evidence="1">Protein modification; protein ubiquitination.</text>
</comment>
<dbReference type="PANTHER" id="PTHR11932">
    <property type="entry name" value="CULLIN"/>
    <property type="match status" value="1"/>
</dbReference>
<dbReference type="SUPFAM" id="SSF75632">
    <property type="entry name" value="Cullin homology domain"/>
    <property type="match status" value="1"/>
</dbReference>
<dbReference type="Gene3D" id="1.10.10.10">
    <property type="entry name" value="Winged helix-like DNA-binding domain superfamily/Winged helix DNA-binding domain"/>
    <property type="match status" value="2"/>
</dbReference>
<dbReference type="Gene3D" id="1.20.1310.10">
    <property type="entry name" value="Cullin Repeats"/>
    <property type="match status" value="4"/>
</dbReference>
<dbReference type="InterPro" id="IPR036388">
    <property type="entry name" value="WH-like_DNA-bd_sf"/>
</dbReference>
<gene>
    <name evidence="11" type="ORF">RDWZM_002542</name>
</gene>
<dbReference type="FunFam" id="1.10.10.10:FF:000161">
    <property type="entry name" value="Cullin 1"/>
    <property type="match status" value="1"/>
</dbReference>
<dbReference type="Pfam" id="PF10557">
    <property type="entry name" value="Cullin_Nedd8"/>
    <property type="match status" value="1"/>
</dbReference>
<dbReference type="InterPro" id="IPR016158">
    <property type="entry name" value="Cullin_homology"/>
</dbReference>
<evidence type="ECO:0000256" key="3">
    <source>
        <dbReference type="ARBA" id="ARBA00022481"/>
    </source>
</evidence>
<dbReference type="GO" id="GO:0006915">
    <property type="term" value="P:apoptotic process"/>
    <property type="evidence" value="ECO:0007669"/>
    <property type="project" value="UniProtKB-ARBA"/>
</dbReference>
<organism evidence="11 12">
    <name type="scientific">Blomia tropicalis</name>
    <name type="common">Mite</name>
    <dbReference type="NCBI Taxonomy" id="40697"/>
    <lineage>
        <taxon>Eukaryota</taxon>
        <taxon>Metazoa</taxon>
        <taxon>Ecdysozoa</taxon>
        <taxon>Arthropoda</taxon>
        <taxon>Chelicerata</taxon>
        <taxon>Arachnida</taxon>
        <taxon>Acari</taxon>
        <taxon>Acariformes</taxon>
        <taxon>Sarcoptiformes</taxon>
        <taxon>Astigmata</taxon>
        <taxon>Glycyphagoidea</taxon>
        <taxon>Echimyopodidae</taxon>
        <taxon>Blomia</taxon>
    </lineage>
</organism>
<evidence type="ECO:0000256" key="7">
    <source>
        <dbReference type="ARBA" id="ARBA00069612"/>
    </source>
</evidence>
<dbReference type="Pfam" id="PF00888">
    <property type="entry name" value="Cullin"/>
    <property type="match status" value="1"/>
</dbReference>
<dbReference type="GO" id="GO:0010564">
    <property type="term" value="P:regulation of cell cycle process"/>
    <property type="evidence" value="ECO:0007669"/>
    <property type="project" value="UniProtKB-ARBA"/>
</dbReference>
<keyword evidence="4" id="KW-1017">Isopeptide bond</keyword>
<evidence type="ECO:0000256" key="9">
    <source>
        <dbReference type="RuleBase" id="RU003829"/>
    </source>
</evidence>
<dbReference type="FunFam" id="1.20.1310.10:FF:000023">
    <property type="entry name" value="cullin-1"/>
    <property type="match status" value="1"/>
</dbReference>
<dbReference type="EMBL" id="JAPWDV010000001">
    <property type="protein sequence ID" value="KAJ6223997.1"/>
    <property type="molecule type" value="Genomic_DNA"/>
</dbReference>
<dbReference type="FunFam" id="1.20.1310.10:FF:000019">
    <property type="entry name" value="Cullin 1"/>
    <property type="match status" value="1"/>
</dbReference>
<dbReference type="Proteomes" id="UP001142055">
    <property type="component" value="Chromosome 1"/>
</dbReference>
<dbReference type="GO" id="GO:1902532">
    <property type="term" value="P:negative regulation of intracellular signal transduction"/>
    <property type="evidence" value="ECO:0007669"/>
    <property type="project" value="UniProtKB-ARBA"/>
</dbReference>
<dbReference type="SUPFAM" id="SSF74788">
    <property type="entry name" value="Cullin repeat-like"/>
    <property type="match status" value="1"/>
</dbReference>
<dbReference type="SMART" id="SM00884">
    <property type="entry name" value="Cullin_Nedd8"/>
    <property type="match status" value="1"/>
</dbReference>
<dbReference type="InterPro" id="IPR045093">
    <property type="entry name" value="Cullin"/>
</dbReference>
<evidence type="ECO:0000256" key="5">
    <source>
        <dbReference type="ARBA" id="ARBA00022786"/>
    </source>
</evidence>
<dbReference type="PROSITE" id="PS50069">
    <property type="entry name" value="CULLIN_2"/>
    <property type="match status" value="1"/>
</dbReference>
<evidence type="ECO:0000256" key="6">
    <source>
        <dbReference type="ARBA" id="ARBA00022843"/>
    </source>
</evidence>
<dbReference type="GO" id="GO:0070936">
    <property type="term" value="P:protein K48-linked ubiquitination"/>
    <property type="evidence" value="ECO:0007669"/>
    <property type="project" value="UniProtKB-ARBA"/>
</dbReference>
<comment type="similarity">
    <text evidence="2 8 9">Belongs to the cullin family.</text>
</comment>
<evidence type="ECO:0000313" key="11">
    <source>
        <dbReference type="EMBL" id="KAJ6223997.1"/>
    </source>
</evidence>
<dbReference type="GO" id="GO:0043066">
    <property type="term" value="P:negative regulation of apoptotic process"/>
    <property type="evidence" value="ECO:0007669"/>
    <property type="project" value="UniProtKB-ARBA"/>
</dbReference>
<keyword evidence="12" id="KW-1185">Reference proteome</keyword>
<dbReference type="FunFam" id="1.10.10.10:FF:000014">
    <property type="entry name" value="Cullin 1"/>
    <property type="match status" value="1"/>
</dbReference>